<feature type="region of interest" description="Disordered" evidence="1">
    <location>
        <begin position="1"/>
        <end position="88"/>
    </location>
</feature>
<proteinExistence type="predicted"/>
<evidence type="ECO:0000313" key="3">
    <source>
        <dbReference type="Proteomes" id="UP000653099"/>
    </source>
</evidence>
<sequence length="88" mass="9948">MTTVVRAQSRRPLNPSSLTATVDVSDHQQQQRTVPGLHTRNNDTRLGNYTRDIRLKHTPETPTETATVADDSHTSQHSTRFSVTTHRE</sequence>
<dbReference type="EMBL" id="BMOC01000041">
    <property type="protein sequence ID" value="GGJ17782.1"/>
    <property type="molecule type" value="Genomic_DNA"/>
</dbReference>
<accession>A0A830EEY0</accession>
<name>A0A830EEY0_9EURY</name>
<organism evidence="2 3">
    <name type="scientific">Halobellus salinus</name>
    <dbReference type="NCBI Taxonomy" id="931585"/>
    <lineage>
        <taxon>Archaea</taxon>
        <taxon>Methanobacteriati</taxon>
        <taxon>Methanobacteriota</taxon>
        <taxon>Stenosarchaea group</taxon>
        <taxon>Halobacteria</taxon>
        <taxon>Halobacteriales</taxon>
        <taxon>Haloferacaceae</taxon>
        <taxon>Halobellus</taxon>
    </lineage>
</organism>
<reference evidence="2" key="2">
    <citation type="submission" date="2020-09" db="EMBL/GenBank/DDBJ databases">
        <authorList>
            <person name="Sun Q."/>
            <person name="Ohkuma M."/>
        </authorList>
    </citation>
    <scope>NUCLEOTIDE SEQUENCE</scope>
    <source>
        <strain evidence="2">JCM 14359</strain>
    </source>
</reference>
<reference evidence="2" key="1">
    <citation type="journal article" date="2014" name="Int. J. Syst. Evol. Microbiol.">
        <title>Complete genome sequence of Corynebacterium casei LMG S-19264T (=DSM 44701T), isolated from a smear-ripened cheese.</title>
        <authorList>
            <consortium name="US DOE Joint Genome Institute (JGI-PGF)"/>
            <person name="Walter F."/>
            <person name="Albersmeier A."/>
            <person name="Kalinowski J."/>
            <person name="Ruckert C."/>
        </authorList>
    </citation>
    <scope>NUCLEOTIDE SEQUENCE</scope>
    <source>
        <strain evidence="2">JCM 14359</strain>
    </source>
</reference>
<feature type="compositionally biased region" description="Polar residues" evidence="1">
    <location>
        <begin position="75"/>
        <end position="88"/>
    </location>
</feature>
<dbReference type="AlphaFoldDB" id="A0A830EEY0"/>
<dbReference type="Proteomes" id="UP000653099">
    <property type="component" value="Unassembled WGS sequence"/>
</dbReference>
<feature type="compositionally biased region" description="Low complexity" evidence="1">
    <location>
        <begin position="60"/>
        <end position="69"/>
    </location>
</feature>
<feature type="compositionally biased region" description="Polar residues" evidence="1">
    <location>
        <begin position="14"/>
        <end position="33"/>
    </location>
</feature>
<keyword evidence="3" id="KW-1185">Reference proteome</keyword>
<gene>
    <name evidence="2" type="ORF">GCM10008995_29400</name>
</gene>
<comment type="caution">
    <text evidence="2">The sequence shown here is derived from an EMBL/GenBank/DDBJ whole genome shotgun (WGS) entry which is preliminary data.</text>
</comment>
<evidence type="ECO:0000313" key="2">
    <source>
        <dbReference type="EMBL" id="GGJ17782.1"/>
    </source>
</evidence>
<protein>
    <submittedName>
        <fullName evidence="2">Uncharacterized protein</fullName>
    </submittedName>
</protein>
<evidence type="ECO:0000256" key="1">
    <source>
        <dbReference type="SAM" id="MobiDB-lite"/>
    </source>
</evidence>